<dbReference type="InterPro" id="IPR018119">
    <property type="entry name" value="Strictosidine_synth_cons-reg"/>
</dbReference>
<keyword evidence="8" id="KW-1185">Reference proteome</keyword>
<dbReference type="InterPro" id="IPR011042">
    <property type="entry name" value="6-blade_b-propeller_TolB-like"/>
</dbReference>
<feature type="chain" id="PRO_5002349950" description="Strictosidine synthase conserved region domain-containing protein" evidence="5">
    <location>
        <begin position="26"/>
        <end position="365"/>
    </location>
</feature>
<comment type="similarity">
    <text evidence="2">Belongs to the strictosidine synthase family.</text>
</comment>
<dbReference type="SUPFAM" id="SSF63829">
    <property type="entry name" value="Calcium-dependent phosphotriesterase"/>
    <property type="match status" value="1"/>
</dbReference>
<reference evidence="8" key="2">
    <citation type="submission" date="2013-12" db="EMBL/GenBank/DDBJ databases">
        <authorList>
            <person name="Yu Y."/>
            <person name="Lee S."/>
            <person name="de Baynast K."/>
            <person name="Wissotski M."/>
            <person name="Liu L."/>
            <person name="Talag J."/>
            <person name="Goicoechea J."/>
            <person name="Angelova A."/>
            <person name="Jetty R."/>
            <person name="Kudrna D."/>
            <person name="Golser W."/>
            <person name="Rivera L."/>
            <person name="Zhang J."/>
            <person name="Wing R."/>
        </authorList>
    </citation>
    <scope>NUCLEOTIDE SEQUENCE</scope>
</reference>
<accession>A0A0D9XFB7</accession>
<feature type="domain" description="Strictosidine synthase conserved region" evidence="6">
    <location>
        <begin position="166"/>
        <end position="253"/>
    </location>
</feature>
<organism evidence="7 8">
    <name type="scientific">Leersia perrieri</name>
    <dbReference type="NCBI Taxonomy" id="77586"/>
    <lineage>
        <taxon>Eukaryota</taxon>
        <taxon>Viridiplantae</taxon>
        <taxon>Streptophyta</taxon>
        <taxon>Embryophyta</taxon>
        <taxon>Tracheophyta</taxon>
        <taxon>Spermatophyta</taxon>
        <taxon>Magnoliopsida</taxon>
        <taxon>Liliopsida</taxon>
        <taxon>Poales</taxon>
        <taxon>Poaceae</taxon>
        <taxon>BOP clade</taxon>
        <taxon>Oryzoideae</taxon>
        <taxon>Oryzeae</taxon>
        <taxon>Oryzinae</taxon>
        <taxon>Leersia</taxon>
    </lineage>
</organism>
<name>A0A0D9XFB7_9ORYZ</name>
<dbReference type="FunFam" id="2.120.10.30:FF:000055">
    <property type="entry name" value="Protein STRICTOSIDINE SYNTHASE-LIKE 11"/>
    <property type="match status" value="1"/>
</dbReference>
<dbReference type="AlphaFoldDB" id="A0A0D9XFB7"/>
<evidence type="ECO:0000313" key="8">
    <source>
        <dbReference type="Proteomes" id="UP000032180"/>
    </source>
</evidence>
<evidence type="ECO:0000256" key="1">
    <source>
        <dbReference type="ARBA" id="ARBA00004116"/>
    </source>
</evidence>
<dbReference type="STRING" id="77586.A0A0D9XFB7"/>
<keyword evidence="5" id="KW-0732">Signal</keyword>
<evidence type="ECO:0000256" key="2">
    <source>
        <dbReference type="ARBA" id="ARBA00009191"/>
    </source>
</evidence>
<dbReference type="PANTHER" id="PTHR10426">
    <property type="entry name" value="STRICTOSIDINE SYNTHASE-RELATED"/>
    <property type="match status" value="1"/>
</dbReference>
<evidence type="ECO:0000259" key="6">
    <source>
        <dbReference type="Pfam" id="PF03088"/>
    </source>
</evidence>
<comment type="subcellular location">
    <subcellularLocation>
        <location evidence="1">Vacuole</location>
    </subcellularLocation>
</comment>
<evidence type="ECO:0000256" key="3">
    <source>
        <dbReference type="ARBA" id="ARBA00022554"/>
    </source>
</evidence>
<dbReference type="eggNOG" id="KOG1520">
    <property type="taxonomic scope" value="Eukaryota"/>
</dbReference>
<protein>
    <recommendedName>
        <fullName evidence="6">Strictosidine synthase conserved region domain-containing protein</fullName>
    </recommendedName>
</protein>
<proteinExistence type="inferred from homology"/>
<dbReference type="Gramene" id="LPERR09G11620.1">
    <property type="protein sequence ID" value="LPERR09G11620.1"/>
    <property type="gene ID" value="LPERR09G11620"/>
</dbReference>
<evidence type="ECO:0000256" key="4">
    <source>
        <dbReference type="ARBA" id="ARBA00023180"/>
    </source>
</evidence>
<dbReference type="HOGENOM" id="CLU_023267_2_1_1"/>
<keyword evidence="3" id="KW-0926">Vacuole</keyword>
<dbReference type="GO" id="GO:0005773">
    <property type="term" value="C:vacuole"/>
    <property type="evidence" value="ECO:0007669"/>
    <property type="project" value="UniProtKB-SubCell"/>
</dbReference>
<evidence type="ECO:0000313" key="7">
    <source>
        <dbReference type="EnsemblPlants" id="LPERR09G11620.1"/>
    </source>
</evidence>
<reference evidence="7 8" key="1">
    <citation type="submission" date="2012-08" db="EMBL/GenBank/DDBJ databases">
        <title>Oryza genome evolution.</title>
        <authorList>
            <person name="Wing R.A."/>
        </authorList>
    </citation>
    <scope>NUCLEOTIDE SEQUENCE</scope>
</reference>
<dbReference type="PANTHER" id="PTHR10426:SF62">
    <property type="entry name" value="OS08G0175000 PROTEIN"/>
    <property type="match status" value="1"/>
</dbReference>
<dbReference type="Pfam" id="PF03088">
    <property type="entry name" value="Str_synth"/>
    <property type="match status" value="1"/>
</dbReference>
<feature type="signal peptide" evidence="5">
    <location>
        <begin position="1"/>
        <end position="25"/>
    </location>
</feature>
<keyword evidence="4" id="KW-0325">Glycoprotein</keyword>
<dbReference type="Gene3D" id="2.120.10.30">
    <property type="entry name" value="TolB, C-terminal domain"/>
    <property type="match status" value="1"/>
</dbReference>
<dbReference type="Proteomes" id="UP000032180">
    <property type="component" value="Chromosome 9"/>
</dbReference>
<evidence type="ECO:0000256" key="5">
    <source>
        <dbReference type="SAM" id="SignalP"/>
    </source>
</evidence>
<dbReference type="GO" id="GO:0016787">
    <property type="term" value="F:hydrolase activity"/>
    <property type="evidence" value="ECO:0007669"/>
    <property type="project" value="TreeGrafter"/>
</dbReference>
<sequence length="365" mass="39936">MARPRGFPTLAFLLVSIVCLVPSDAARLLPFDVAKQQVKASYIDSAVHFSLPNGVIGAESLAFDSNDQGPYTGVSDGRILKWRGASLGWTTFAYNEDYRRNSVCKTASSDETESLCGRPLGLAFYRRTGDLYIADAYKGLMRVGPRGGKTEILATEAGGVPFNFVNGVDVDQATGDVYFTDSSTTYTRRSNINIMYTCDATARLMKYDAQTKQVTVLMTGLPYANGVAVSHDGTYVVVAHTWPSQVFRYGIKGPNAGQYKLFADLPGYPDNIRRNIGEGYWVALNREKVPGKTCPVKQQAKENVQLDSTNSPVKHLIGVRLNNDGIEVEELATTTQNVTLSEVSARRNELWLGSVQLKSIGVMKS</sequence>
<dbReference type="GO" id="GO:0012505">
    <property type="term" value="C:endomembrane system"/>
    <property type="evidence" value="ECO:0007669"/>
    <property type="project" value="TreeGrafter"/>
</dbReference>
<reference evidence="7" key="3">
    <citation type="submission" date="2015-04" db="UniProtKB">
        <authorList>
            <consortium name="EnsemblPlants"/>
        </authorList>
    </citation>
    <scope>IDENTIFICATION</scope>
</reference>
<dbReference type="EnsemblPlants" id="LPERR09G11620.1">
    <property type="protein sequence ID" value="LPERR09G11620.1"/>
    <property type="gene ID" value="LPERR09G11620"/>
</dbReference>